<evidence type="ECO:0000313" key="2">
    <source>
        <dbReference type="EMBL" id="TMR22589.1"/>
    </source>
</evidence>
<organism evidence="2 3">
    <name type="scientific">Actinomadura geliboluensis</name>
    <dbReference type="NCBI Taxonomy" id="882440"/>
    <lineage>
        <taxon>Bacteria</taxon>
        <taxon>Bacillati</taxon>
        <taxon>Actinomycetota</taxon>
        <taxon>Actinomycetes</taxon>
        <taxon>Streptosporangiales</taxon>
        <taxon>Thermomonosporaceae</taxon>
        <taxon>Actinomadura</taxon>
    </lineage>
</organism>
<gene>
    <name evidence="2" type="ORF">ETD96_43820</name>
</gene>
<dbReference type="EMBL" id="VCKZ01000721">
    <property type="protein sequence ID" value="TMR22589.1"/>
    <property type="molecule type" value="Genomic_DNA"/>
</dbReference>
<protein>
    <submittedName>
        <fullName evidence="2">Uncharacterized protein</fullName>
    </submittedName>
</protein>
<dbReference type="AlphaFoldDB" id="A0A5S4FPS9"/>
<accession>A0A5S4FPS9</accession>
<dbReference type="Proteomes" id="UP000305238">
    <property type="component" value="Unassembled WGS sequence"/>
</dbReference>
<sequence length="123" mass="12740">MSTIWIIGTPSSSGGIRPPELVVQFVPGRLVRGPHSGAAGDPPEASARGGSAGYGAAAGPSRRGRGDLDRLGTVTGPVLGPVAGGDDRVVFVLRLFRHIGPRRREDLSRRYERCPTADGCAPG</sequence>
<proteinExistence type="predicted"/>
<name>A0A5S4FPS9_9ACTN</name>
<feature type="region of interest" description="Disordered" evidence="1">
    <location>
        <begin position="32"/>
        <end position="79"/>
    </location>
</feature>
<reference evidence="2 3" key="1">
    <citation type="submission" date="2019-05" db="EMBL/GenBank/DDBJ databases">
        <title>Draft genome sequence of Actinomadura geliboluensis A8036.</title>
        <authorList>
            <person name="Saricaoglu S."/>
            <person name="Isik K."/>
        </authorList>
    </citation>
    <scope>NUCLEOTIDE SEQUENCE [LARGE SCALE GENOMIC DNA]</scope>
    <source>
        <strain evidence="2 3">A8036</strain>
    </source>
</reference>
<comment type="caution">
    <text evidence="2">The sequence shown here is derived from an EMBL/GenBank/DDBJ whole genome shotgun (WGS) entry which is preliminary data.</text>
</comment>
<feature type="compositionally biased region" description="Low complexity" evidence="1">
    <location>
        <begin position="45"/>
        <end position="61"/>
    </location>
</feature>
<keyword evidence="3" id="KW-1185">Reference proteome</keyword>
<evidence type="ECO:0000313" key="3">
    <source>
        <dbReference type="Proteomes" id="UP000305238"/>
    </source>
</evidence>
<evidence type="ECO:0000256" key="1">
    <source>
        <dbReference type="SAM" id="MobiDB-lite"/>
    </source>
</evidence>